<dbReference type="EMBL" id="BSRZ01000002">
    <property type="protein sequence ID" value="GLW63204.1"/>
    <property type="molecule type" value="Genomic_DNA"/>
</dbReference>
<dbReference type="InterPro" id="IPR039421">
    <property type="entry name" value="Type_1_exporter"/>
</dbReference>
<comment type="caution">
    <text evidence="15">The sequence shown here is derived from an EMBL/GenBank/DDBJ whole genome shotgun (WGS) entry which is preliminary data.</text>
</comment>
<feature type="region of interest" description="Disordered" evidence="11">
    <location>
        <begin position="630"/>
        <end position="653"/>
    </location>
</feature>
<dbReference type="PROSITE" id="PS50929">
    <property type="entry name" value="ABC_TM1F"/>
    <property type="match status" value="1"/>
</dbReference>
<dbReference type="PROSITE" id="PS00211">
    <property type="entry name" value="ABC_TRANSPORTER_1"/>
    <property type="match status" value="1"/>
</dbReference>
<protein>
    <submittedName>
        <fullName evidence="15">Multidrug ABC transporter ATP-binding protein</fullName>
    </submittedName>
</protein>
<keyword evidence="5 12" id="KW-0812">Transmembrane</keyword>
<dbReference type="Proteomes" id="UP001165124">
    <property type="component" value="Unassembled WGS sequence"/>
</dbReference>
<evidence type="ECO:0000256" key="2">
    <source>
        <dbReference type="ARBA" id="ARBA00022448"/>
    </source>
</evidence>
<feature type="region of interest" description="Disordered" evidence="11">
    <location>
        <begin position="1"/>
        <end position="37"/>
    </location>
</feature>
<evidence type="ECO:0000256" key="10">
    <source>
        <dbReference type="ARBA" id="ARBA00023455"/>
    </source>
</evidence>
<evidence type="ECO:0000256" key="12">
    <source>
        <dbReference type="SAM" id="Phobius"/>
    </source>
</evidence>
<dbReference type="GO" id="GO:0005886">
    <property type="term" value="C:plasma membrane"/>
    <property type="evidence" value="ECO:0007669"/>
    <property type="project" value="UniProtKB-SubCell"/>
</dbReference>
<keyword evidence="7 15" id="KW-0067">ATP-binding</keyword>
<dbReference type="Gene3D" id="1.20.1560.10">
    <property type="entry name" value="ABC transporter type 1, transmembrane domain"/>
    <property type="match status" value="1"/>
</dbReference>
<dbReference type="GO" id="GO:0016887">
    <property type="term" value="F:ATP hydrolysis activity"/>
    <property type="evidence" value="ECO:0007669"/>
    <property type="project" value="InterPro"/>
</dbReference>
<organism evidence="15 16">
    <name type="scientific">Actinomadura rubrobrunea</name>
    <dbReference type="NCBI Taxonomy" id="115335"/>
    <lineage>
        <taxon>Bacteria</taxon>
        <taxon>Bacillati</taxon>
        <taxon>Actinomycetota</taxon>
        <taxon>Actinomycetes</taxon>
        <taxon>Streptosporangiales</taxon>
        <taxon>Thermomonosporaceae</taxon>
        <taxon>Actinomadura</taxon>
    </lineage>
</organism>
<feature type="domain" description="ABC transporter" evidence="13">
    <location>
        <begin position="379"/>
        <end position="621"/>
    </location>
</feature>
<keyword evidence="8 12" id="KW-1133">Transmembrane helix</keyword>
<evidence type="ECO:0000256" key="11">
    <source>
        <dbReference type="SAM" id="MobiDB-lite"/>
    </source>
</evidence>
<dbReference type="GO" id="GO:0005524">
    <property type="term" value="F:ATP binding"/>
    <property type="evidence" value="ECO:0007669"/>
    <property type="project" value="UniProtKB-KW"/>
</dbReference>
<gene>
    <name evidence="15" type="ORF">Arub01_14480</name>
</gene>
<evidence type="ECO:0000256" key="4">
    <source>
        <dbReference type="ARBA" id="ARBA00022519"/>
    </source>
</evidence>
<dbReference type="FunFam" id="3.40.50.300:FF:000221">
    <property type="entry name" value="Multidrug ABC transporter ATP-binding protein"/>
    <property type="match status" value="1"/>
</dbReference>
<dbReference type="Pfam" id="PF00664">
    <property type="entry name" value="ABC_membrane"/>
    <property type="match status" value="1"/>
</dbReference>
<sequence length="653" mass="69714">MPSGSTPAGHRHGGRSRHPRTSRRRDGERPPTPRIDPGVLREGIGVLWVAVKAEPRVFTVAVLASGLYAAMTVGTAQVLGWATEDVVLPAFRSGDTTAGALAGAATAILAVALLKALGVAGRRFYAGLMQYRMQARYRRAVTRQYLRLPLAWHHRHPTGQLLSNANADVEAVWAPIAPLPMAVGVVLMLVIAAGSILITDVVVAIVGFLVFPAVALLNVLYQRRLSPVATRAQQLRAEVSEVAHESFEGGLVVKTLGREQDETERFAERARALRDANVAVGRIRGLFDPVLEALPNLGVLAVLLVGSIRLEAGAMTEGDLVHVAYLFTLLAWPIRALGWVLAEVPRSVVGWKRVRGVLDATGSLPYGDRSLDEGKAAALEVRDVRFAYETAEGEASADVLRDVSFSVAPGRTIAVVGPTGSGKSTLTSLLVRLVDPADGSVLLDGVDARDLRRGGVAETAALVPQQTFLFDDTVRGNITLGLDIPDERVWEALRLAQADGFVAALPDGLDTRIGERGATLSGGQRQRLALARAVVRRPRLLVLDDATSSVDPQVEARILSALRDAQSAGGGGVTVVVVAYRKATIALADEVVYIEHGRVADRGAHAELLERCEGYRNLVTAYERAEAEQRLMSGRADDDRTGTAEADSEEAVA</sequence>
<feature type="compositionally biased region" description="Basic residues" evidence="11">
    <location>
        <begin position="9"/>
        <end position="23"/>
    </location>
</feature>
<evidence type="ECO:0000313" key="16">
    <source>
        <dbReference type="Proteomes" id="UP001165124"/>
    </source>
</evidence>
<dbReference type="InterPro" id="IPR017871">
    <property type="entry name" value="ABC_transporter-like_CS"/>
</dbReference>
<dbReference type="PANTHER" id="PTHR24221">
    <property type="entry name" value="ATP-BINDING CASSETTE SUB-FAMILY B"/>
    <property type="match status" value="1"/>
</dbReference>
<evidence type="ECO:0000313" key="15">
    <source>
        <dbReference type="EMBL" id="GLW63204.1"/>
    </source>
</evidence>
<reference evidence="15" key="1">
    <citation type="submission" date="2023-02" db="EMBL/GenBank/DDBJ databases">
        <title>Actinomadura rubrobrunea NBRC 14622.</title>
        <authorList>
            <person name="Ichikawa N."/>
            <person name="Sato H."/>
            <person name="Tonouchi N."/>
        </authorList>
    </citation>
    <scope>NUCLEOTIDE SEQUENCE</scope>
    <source>
        <strain evidence="15">NBRC 14622</strain>
    </source>
</reference>
<feature type="transmembrane region" description="Helical" evidence="12">
    <location>
        <begin position="172"/>
        <end position="196"/>
    </location>
</feature>
<dbReference type="GO" id="GO:0140359">
    <property type="term" value="F:ABC-type transporter activity"/>
    <property type="evidence" value="ECO:0007669"/>
    <property type="project" value="InterPro"/>
</dbReference>
<keyword evidence="9 12" id="KW-0472">Membrane</keyword>
<dbReference type="InterPro" id="IPR036640">
    <property type="entry name" value="ABC1_TM_sf"/>
</dbReference>
<feature type="transmembrane region" description="Helical" evidence="12">
    <location>
        <begin position="57"/>
        <end position="79"/>
    </location>
</feature>
<evidence type="ECO:0000256" key="6">
    <source>
        <dbReference type="ARBA" id="ARBA00022741"/>
    </source>
</evidence>
<evidence type="ECO:0000256" key="8">
    <source>
        <dbReference type="ARBA" id="ARBA00022989"/>
    </source>
</evidence>
<proteinExistence type="inferred from homology"/>
<dbReference type="SUPFAM" id="SSF90123">
    <property type="entry name" value="ABC transporter transmembrane region"/>
    <property type="match status" value="1"/>
</dbReference>
<dbReference type="Pfam" id="PF00005">
    <property type="entry name" value="ABC_tran"/>
    <property type="match status" value="1"/>
</dbReference>
<name>A0A9W6PUA6_9ACTN</name>
<evidence type="ECO:0000256" key="1">
    <source>
        <dbReference type="ARBA" id="ARBA00004429"/>
    </source>
</evidence>
<feature type="compositionally biased region" description="Basic and acidic residues" evidence="11">
    <location>
        <begin position="630"/>
        <end position="642"/>
    </location>
</feature>
<feature type="transmembrane region" description="Helical" evidence="12">
    <location>
        <begin position="99"/>
        <end position="120"/>
    </location>
</feature>
<keyword evidence="2" id="KW-0813">Transport</keyword>
<accession>A0A9W6PUA6</accession>
<dbReference type="SMART" id="SM00382">
    <property type="entry name" value="AAA"/>
    <property type="match status" value="1"/>
</dbReference>
<dbReference type="InterPro" id="IPR011527">
    <property type="entry name" value="ABC1_TM_dom"/>
</dbReference>
<dbReference type="GO" id="GO:0034040">
    <property type="term" value="F:ATPase-coupled lipid transmembrane transporter activity"/>
    <property type="evidence" value="ECO:0007669"/>
    <property type="project" value="TreeGrafter"/>
</dbReference>
<feature type="domain" description="ABC transmembrane type-1" evidence="14">
    <location>
        <begin position="60"/>
        <end position="346"/>
    </location>
</feature>
<feature type="transmembrane region" description="Helical" evidence="12">
    <location>
        <begin position="322"/>
        <end position="342"/>
    </location>
</feature>
<keyword evidence="4" id="KW-0997">Cell inner membrane</keyword>
<dbReference type="InterPro" id="IPR003593">
    <property type="entry name" value="AAA+_ATPase"/>
</dbReference>
<evidence type="ECO:0000256" key="7">
    <source>
        <dbReference type="ARBA" id="ARBA00022840"/>
    </source>
</evidence>
<evidence type="ECO:0000256" key="5">
    <source>
        <dbReference type="ARBA" id="ARBA00022692"/>
    </source>
</evidence>
<keyword evidence="3" id="KW-1003">Cell membrane</keyword>
<dbReference type="SUPFAM" id="SSF52540">
    <property type="entry name" value="P-loop containing nucleoside triphosphate hydrolases"/>
    <property type="match status" value="1"/>
</dbReference>
<feature type="transmembrane region" description="Helical" evidence="12">
    <location>
        <begin position="202"/>
        <end position="221"/>
    </location>
</feature>
<evidence type="ECO:0000256" key="9">
    <source>
        <dbReference type="ARBA" id="ARBA00023136"/>
    </source>
</evidence>
<evidence type="ECO:0000256" key="3">
    <source>
        <dbReference type="ARBA" id="ARBA00022475"/>
    </source>
</evidence>
<dbReference type="InterPro" id="IPR003439">
    <property type="entry name" value="ABC_transporter-like_ATP-bd"/>
</dbReference>
<dbReference type="PANTHER" id="PTHR24221:SF654">
    <property type="entry name" value="ATP-BINDING CASSETTE SUB-FAMILY B MEMBER 6"/>
    <property type="match status" value="1"/>
</dbReference>
<evidence type="ECO:0000259" key="13">
    <source>
        <dbReference type="PROSITE" id="PS50893"/>
    </source>
</evidence>
<comment type="similarity">
    <text evidence="10">Belongs to the ABC transporter superfamily. Siderophore-Fe(3+) uptake transporter (SIUT) (TC 3.A.1.21) family.</text>
</comment>
<comment type="subcellular location">
    <subcellularLocation>
        <location evidence="1">Cell inner membrane</location>
        <topology evidence="1">Multi-pass membrane protein</topology>
    </subcellularLocation>
</comment>
<evidence type="ECO:0000259" key="14">
    <source>
        <dbReference type="PROSITE" id="PS50929"/>
    </source>
</evidence>
<dbReference type="PROSITE" id="PS50893">
    <property type="entry name" value="ABC_TRANSPORTER_2"/>
    <property type="match status" value="1"/>
</dbReference>
<dbReference type="AlphaFoldDB" id="A0A9W6PUA6"/>
<keyword evidence="16" id="KW-1185">Reference proteome</keyword>
<dbReference type="InterPro" id="IPR027417">
    <property type="entry name" value="P-loop_NTPase"/>
</dbReference>
<dbReference type="Gene3D" id="3.40.50.300">
    <property type="entry name" value="P-loop containing nucleotide triphosphate hydrolases"/>
    <property type="match status" value="1"/>
</dbReference>
<keyword evidence="6" id="KW-0547">Nucleotide-binding</keyword>